<dbReference type="AlphaFoldDB" id="A0A081K5R6"/>
<gene>
    <name evidence="2" type="ORF">GV64_00940</name>
</gene>
<feature type="chain" id="PRO_5001758621" evidence="1">
    <location>
        <begin position="34"/>
        <end position="124"/>
    </location>
</feature>
<dbReference type="Proteomes" id="UP000027997">
    <property type="component" value="Unassembled WGS sequence"/>
</dbReference>
<proteinExistence type="predicted"/>
<organism evidence="2 3">
    <name type="scientific">Endozoicomonas elysicola</name>
    <dbReference type="NCBI Taxonomy" id="305900"/>
    <lineage>
        <taxon>Bacteria</taxon>
        <taxon>Pseudomonadati</taxon>
        <taxon>Pseudomonadota</taxon>
        <taxon>Gammaproteobacteria</taxon>
        <taxon>Oceanospirillales</taxon>
        <taxon>Endozoicomonadaceae</taxon>
        <taxon>Endozoicomonas</taxon>
    </lineage>
</organism>
<evidence type="ECO:0000256" key="1">
    <source>
        <dbReference type="SAM" id="SignalP"/>
    </source>
</evidence>
<keyword evidence="1" id="KW-0732">Signal</keyword>
<feature type="signal peptide" evidence="1">
    <location>
        <begin position="1"/>
        <end position="33"/>
    </location>
</feature>
<keyword evidence="3" id="KW-1185">Reference proteome</keyword>
<comment type="caution">
    <text evidence="2">The sequence shown here is derived from an EMBL/GenBank/DDBJ whole genome shotgun (WGS) entry which is preliminary data.</text>
</comment>
<accession>A0A081K5R6</accession>
<evidence type="ECO:0000313" key="3">
    <source>
        <dbReference type="Proteomes" id="UP000027997"/>
    </source>
</evidence>
<evidence type="ECO:0000313" key="2">
    <source>
        <dbReference type="EMBL" id="KEI69492.1"/>
    </source>
</evidence>
<dbReference type="EMBL" id="JOJP01000001">
    <property type="protein sequence ID" value="KEI69492.1"/>
    <property type="molecule type" value="Genomic_DNA"/>
</dbReference>
<sequence length="124" mass="13459">MTDREKSMANKSKPMIRTFAFMLSAFSISAVIAGPSPKEVEVFENSFRQCSSSRSIISPGPMGLSVTHRVLGRTPGGCQVEIQLSHPAAPGEDTIVRCHMNPGAPYTHQISDLFNNDFSGCTQQ</sequence>
<name>A0A081K5R6_9GAMM</name>
<reference evidence="2 3" key="1">
    <citation type="submission" date="2014-06" db="EMBL/GenBank/DDBJ databases">
        <title>Whole Genome Sequences of Three Symbiotic Endozoicomonas Bacteria.</title>
        <authorList>
            <person name="Neave M.J."/>
            <person name="Apprill A."/>
            <person name="Voolstra C.R."/>
        </authorList>
    </citation>
    <scope>NUCLEOTIDE SEQUENCE [LARGE SCALE GENOMIC DNA]</scope>
    <source>
        <strain evidence="2 3">DSM 22380</strain>
    </source>
</reference>
<protein>
    <submittedName>
        <fullName evidence="2">Uncharacterized protein</fullName>
    </submittedName>
</protein>